<evidence type="ECO:0000313" key="2">
    <source>
        <dbReference type="Proteomes" id="UP000029585"/>
    </source>
</evidence>
<dbReference type="RefSeq" id="WP_044942838.1">
    <property type="nucleotide sequence ID" value="NZ_KN174166.1"/>
</dbReference>
<protein>
    <submittedName>
        <fullName evidence="1">Uncharacterized protein</fullName>
    </submittedName>
</protein>
<comment type="caution">
    <text evidence="1">The sequence shown here is derived from an EMBL/GenBank/DDBJ whole genome shotgun (WGS) entry which is preliminary data.</text>
</comment>
<evidence type="ECO:0000313" key="1">
    <source>
        <dbReference type="EMBL" id="KGF53633.1"/>
    </source>
</evidence>
<dbReference type="PATRIC" id="fig|742738.3.peg.3555"/>
<sequence>MLEIEELLNERKDYMRETCPAYRLVCAEHEALVEILGSWPGISEAFRSYEAYRHMVALRYCAACYQKNKKLSDLSAEGIFTYGEDDISQEKILASPQAEDKAERTAFRMLSRLVAEKGKPLSSFWDSYRTAVLYRDDFEAMYSYYFGCQAGAGTPEYKAWIQRYIEPNREYE</sequence>
<proteinExistence type="predicted"/>
<keyword evidence="2" id="KW-1185">Reference proteome</keyword>
<dbReference type="EMBL" id="ADLO01000105">
    <property type="protein sequence ID" value="KGF53633.1"/>
    <property type="molecule type" value="Genomic_DNA"/>
</dbReference>
<dbReference type="AlphaFoldDB" id="A0A096B2P0"/>
<dbReference type="HOGENOM" id="CLU_1552643_0_0_9"/>
<dbReference type="Proteomes" id="UP000029585">
    <property type="component" value="Unassembled WGS sequence"/>
</dbReference>
<accession>A0A096B2P0</accession>
<name>A0A096B2P0_FLAPL</name>
<gene>
    <name evidence="1" type="ORF">HMPREF9460_03453</name>
</gene>
<organism evidence="1 2">
    <name type="scientific">Flavonifractor plautii 1_3_50AFAA</name>
    <dbReference type="NCBI Taxonomy" id="742738"/>
    <lineage>
        <taxon>Bacteria</taxon>
        <taxon>Bacillati</taxon>
        <taxon>Bacillota</taxon>
        <taxon>Clostridia</taxon>
        <taxon>Eubacteriales</taxon>
        <taxon>Oscillospiraceae</taxon>
        <taxon>Flavonifractor</taxon>
    </lineage>
</organism>
<reference evidence="1 2" key="1">
    <citation type="submission" date="2011-08" db="EMBL/GenBank/DDBJ databases">
        <title>The Genome Sequence of Clostridium orbiscindens 1_3_50AFAA.</title>
        <authorList>
            <consortium name="The Broad Institute Genome Sequencing Platform"/>
            <person name="Earl A."/>
            <person name="Ward D."/>
            <person name="Feldgarden M."/>
            <person name="Gevers D."/>
            <person name="Daigneault M."/>
            <person name="Strauss J."/>
            <person name="Allen-Vercoe E."/>
            <person name="Young S.K."/>
            <person name="Zeng Q."/>
            <person name="Gargeya S."/>
            <person name="Fitzgerald M."/>
            <person name="Haas B."/>
            <person name="Abouelleil A."/>
            <person name="Alvarado L."/>
            <person name="Arachchi H.M."/>
            <person name="Berlin A."/>
            <person name="Brown A."/>
            <person name="Chapman S.B."/>
            <person name="Chen Z."/>
            <person name="Dunbar C."/>
            <person name="Freedman E."/>
            <person name="Gearin G."/>
            <person name="Gellesch M."/>
            <person name="Goldberg J."/>
            <person name="Griggs A."/>
            <person name="Gujja S."/>
            <person name="Heiman D."/>
            <person name="Howarth C."/>
            <person name="Larson L."/>
            <person name="Lui A."/>
            <person name="MacDonald P.J.P."/>
            <person name="Montmayeur A."/>
            <person name="Murphy C."/>
            <person name="Neiman D."/>
            <person name="Pearson M."/>
            <person name="Priest M."/>
            <person name="Roberts A."/>
            <person name="Saif S."/>
            <person name="Shea T."/>
            <person name="Shenoy N."/>
            <person name="Sisk P."/>
            <person name="Stolte C."/>
            <person name="Sykes S."/>
            <person name="Wortman J."/>
            <person name="Nusbaum C."/>
            <person name="Birren B."/>
        </authorList>
    </citation>
    <scope>NUCLEOTIDE SEQUENCE [LARGE SCALE GENOMIC DNA]</scope>
    <source>
        <strain evidence="1 2">1_3_50AFAA</strain>
    </source>
</reference>